<keyword evidence="2" id="KW-1003">Cell membrane</keyword>
<keyword evidence="9" id="KW-1185">Reference proteome</keyword>
<keyword evidence="3 6" id="KW-0812">Transmembrane</keyword>
<keyword evidence="5 6" id="KW-0472">Membrane</keyword>
<evidence type="ECO:0000313" key="8">
    <source>
        <dbReference type="EMBL" id="MBE1495675.1"/>
    </source>
</evidence>
<feature type="transmembrane region" description="Helical" evidence="6">
    <location>
        <begin position="49"/>
        <end position="67"/>
    </location>
</feature>
<feature type="transmembrane region" description="Helical" evidence="6">
    <location>
        <begin position="20"/>
        <end position="37"/>
    </location>
</feature>
<keyword evidence="4 6" id="KW-1133">Transmembrane helix</keyword>
<comment type="subcellular location">
    <subcellularLocation>
        <location evidence="1">Cell membrane</location>
        <topology evidence="1">Multi-pass membrane protein</topology>
    </subcellularLocation>
</comment>
<evidence type="ECO:0000256" key="3">
    <source>
        <dbReference type="ARBA" id="ARBA00022692"/>
    </source>
</evidence>
<accession>A0ABR9HXL0</accession>
<organism evidence="8 9">
    <name type="scientific">Amycolatopsis lexingtonensis</name>
    <dbReference type="NCBI Taxonomy" id="218822"/>
    <lineage>
        <taxon>Bacteria</taxon>
        <taxon>Bacillati</taxon>
        <taxon>Actinomycetota</taxon>
        <taxon>Actinomycetes</taxon>
        <taxon>Pseudonocardiales</taxon>
        <taxon>Pseudonocardiaceae</taxon>
        <taxon>Amycolatopsis</taxon>
    </lineage>
</organism>
<proteinExistence type="predicted"/>
<reference evidence="8 9" key="1">
    <citation type="submission" date="2020-10" db="EMBL/GenBank/DDBJ databases">
        <title>Sequencing the genomes of 1000 actinobacteria strains.</title>
        <authorList>
            <person name="Klenk H.-P."/>
        </authorList>
    </citation>
    <scope>NUCLEOTIDE SEQUENCE [LARGE SCALE GENOMIC DNA]</scope>
    <source>
        <strain evidence="8 9">DSM 44653</strain>
    </source>
</reference>
<feature type="domain" description="Cardiolipin synthase N-terminal" evidence="7">
    <location>
        <begin position="28"/>
        <end position="70"/>
    </location>
</feature>
<sequence length="83" mass="9388">MNDHKRWRELSPRQRARIRVAAGVQLLLAASAWWDLARRPASLVRGPKWLWALVIAVNFVGPVVYFTRGRATSTGQSAYDINA</sequence>
<evidence type="ECO:0000256" key="1">
    <source>
        <dbReference type="ARBA" id="ARBA00004651"/>
    </source>
</evidence>
<dbReference type="Proteomes" id="UP000631670">
    <property type="component" value="Unassembled WGS sequence"/>
</dbReference>
<evidence type="ECO:0000256" key="4">
    <source>
        <dbReference type="ARBA" id="ARBA00022989"/>
    </source>
</evidence>
<dbReference type="RefSeq" id="WP_086861455.1">
    <property type="nucleotide sequence ID" value="NZ_JADBEG010000001.1"/>
</dbReference>
<evidence type="ECO:0000256" key="6">
    <source>
        <dbReference type="SAM" id="Phobius"/>
    </source>
</evidence>
<dbReference type="InterPro" id="IPR027379">
    <property type="entry name" value="CLS_N"/>
</dbReference>
<gene>
    <name evidence="8" type="ORF">H4696_002775</name>
</gene>
<name>A0ABR9HXL0_9PSEU</name>
<evidence type="ECO:0000256" key="5">
    <source>
        <dbReference type="ARBA" id="ARBA00023136"/>
    </source>
</evidence>
<dbReference type="EMBL" id="JADBEG010000001">
    <property type="protein sequence ID" value="MBE1495675.1"/>
    <property type="molecule type" value="Genomic_DNA"/>
</dbReference>
<evidence type="ECO:0000256" key="2">
    <source>
        <dbReference type="ARBA" id="ARBA00022475"/>
    </source>
</evidence>
<comment type="caution">
    <text evidence="8">The sequence shown here is derived from an EMBL/GenBank/DDBJ whole genome shotgun (WGS) entry which is preliminary data.</text>
</comment>
<evidence type="ECO:0000313" key="9">
    <source>
        <dbReference type="Proteomes" id="UP000631670"/>
    </source>
</evidence>
<evidence type="ECO:0000259" key="7">
    <source>
        <dbReference type="Pfam" id="PF13396"/>
    </source>
</evidence>
<dbReference type="Pfam" id="PF13396">
    <property type="entry name" value="PLDc_N"/>
    <property type="match status" value="1"/>
</dbReference>
<protein>
    <recommendedName>
        <fullName evidence="7">Cardiolipin synthase N-terminal domain-containing protein</fullName>
    </recommendedName>
</protein>